<dbReference type="RefSeq" id="WP_075086146.1">
    <property type="nucleotide sequence ID" value="NZ_CP042912.1"/>
</dbReference>
<sequence length="190" mass="20266">MSDDQFKGDNPYTTPLPNPGYQPGPMSMGSGGAYLRQMKPLCICMIIQGSLEILLGIGYIAMGFVMPNMIMNQQGGGGPAIPAEQQQMMQMMFGLIYGVGGGVAIVAGIVRIFAGVRGLYLKSYALGITSHFLGMLNVVTCYCIPTSLGLCIWGNIVYFNPEVKHAFKLVADGHDPADVEARMASGNYPG</sequence>
<keyword evidence="4" id="KW-1185">Reference proteome</keyword>
<evidence type="ECO:0000313" key="3">
    <source>
        <dbReference type="EMBL" id="QEG23756.1"/>
    </source>
</evidence>
<feature type="region of interest" description="Disordered" evidence="1">
    <location>
        <begin position="1"/>
        <end position="23"/>
    </location>
</feature>
<dbReference type="Proteomes" id="UP000322214">
    <property type="component" value="Chromosome"/>
</dbReference>
<reference evidence="3 4" key="1">
    <citation type="submission" date="2019-08" db="EMBL/GenBank/DDBJ databases">
        <title>Deep-cultivation of Planctomycetes and their phenomic and genomic characterization uncovers novel biology.</title>
        <authorList>
            <person name="Wiegand S."/>
            <person name="Jogler M."/>
            <person name="Boedeker C."/>
            <person name="Pinto D."/>
            <person name="Vollmers J."/>
            <person name="Rivas-Marin E."/>
            <person name="Kohn T."/>
            <person name="Peeters S.H."/>
            <person name="Heuer A."/>
            <person name="Rast P."/>
            <person name="Oberbeckmann S."/>
            <person name="Bunk B."/>
            <person name="Jeske O."/>
            <person name="Meyerdierks A."/>
            <person name="Storesund J.E."/>
            <person name="Kallscheuer N."/>
            <person name="Luecker S."/>
            <person name="Lage O.M."/>
            <person name="Pohl T."/>
            <person name="Merkel B.J."/>
            <person name="Hornburger P."/>
            <person name="Mueller R.-W."/>
            <person name="Bruemmer F."/>
            <person name="Labrenz M."/>
            <person name="Spormann A.M."/>
            <person name="Op den Camp H."/>
            <person name="Overmann J."/>
            <person name="Amann R."/>
            <person name="Jetten M.S.M."/>
            <person name="Mascher T."/>
            <person name="Medema M.H."/>
            <person name="Devos D.P."/>
            <person name="Kaster A.-K."/>
            <person name="Ovreas L."/>
            <person name="Rohde M."/>
            <person name="Galperin M.Y."/>
            <person name="Jogler C."/>
        </authorList>
    </citation>
    <scope>NUCLEOTIDE SEQUENCE [LARGE SCALE GENOMIC DNA]</scope>
    <source>
        <strain evidence="3 4">FC18</strain>
    </source>
</reference>
<evidence type="ECO:0000313" key="4">
    <source>
        <dbReference type="Proteomes" id="UP000322214"/>
    </source>
</evidence>
<feature type="transmembrane region" description="Helical" evidence="2">
    <location>
        <begin position="95"/>
        <end position="114"/>
    </location>
</feature>
<accession>A0A5B9PGN2</accession>
<proteinExistence type="predicted"/>
<dbReference type="KEGG" id="mff:MFFC18_36580"/>
<dbReference type="OrthoDB" id="276650at2"/>
<evidence type="ECO:0000256" key="2">
    <source>
        <dbReference type="SAM" id="Phobius"/>
    </source>
</evidence>
<keyword evidence="2" id="KW-1133">Transmembrane helix</keyword>
<organism evidence="3 4">
    <name type="scientific">Mariniblastus fucicola</name>
    <dbReference type="NCBI Taxonomy" id="980251"/>
    <lineage>
        <taxon>Bacteria</taxon>
        <taxon>Pseudomonadati</taxon>
        <taxon>Planctomycetota</taxon>
        <taxon>Planctomycetia</taxon>
        <taxon>Pirellulales</taxon>
        <taxon>Pirellulaceae</taxon>
        <taxon>Mariniblastus</taxon>
    </lineage>
</organism>
<protein>
    <submittedName>
        <fullName evidence="3">Uncharacterized protein</fullName>
    </submittedName>
</protein>
<feature type="transmembrane region" description="Helical" evidence="2">
    <location>
        <begin position="134"/>
        <end position="159"/>
    </location>
</feature>
<gene>
    <name evidence="3" type="ORF">MFFC18_36580</name>
</gene>
<dbReference type="AlphaFoldDB" id="A0A5B9PGN2"/>
<feature type="transmembrane region" description="Helical" evidence="2">
    <location>
        <begin position="38"/>
        <end position="61"/>
    </location>
</feature>
<keyword evidence="2" id="KW-0812">Transmembrane</keyword>
<keyword evidence="2" id="KW-0472">Membrane</keyword>
<name>A0A5B9PGN2_9BACT</name>
<evidence type="ECO:0000256" key="1">
    <source>
        <dbReference type="SAM" id="MobiDB-lite"/>
    </source>
</evidence>
<dbReference type="EMBL" id="CP042912">
    <property type="protein sequence ID" value="QEG23756.1"/>
    <property type="molecule type" value="Genomic_DNA"/>
</dbReference>